<reference evidence="1 2" key="1">
    <citation type="submission" date="2014-02" db="EMBL/GenBank/DDBJ databases">
        <authorList>
            <person name="Sears C."/>
            <person name="Carroll K."/>
            <person name="Sack B.R."/>
            <person name="Qadri F."/>
            <person name="Myers L.L."/>
            <person name="Chung G.-T."/>
            <person name="Escheverria P."/>
            <person name="Fraser C.M."/>
            <person name="Sadzewicz L."/>
            <person name="Shefchek K.A."/>
            <person name="Tallon L."/>
            <person name="Das S.P."/>
            <person name="Daugherty S."/>
            <person name="Mongodin E.F."/>
        </authorList>
    </citation>
    <scope>NUCLEOTIDE SEQUENCE [LARGE SCALE GENOMIC DNA]</scope>
    <source>
        <strain evidence="1 2">2-F-2 #4</strain>
    </source>
</reference>
<evidence type="ECO:0000313" key="2">
    <source>
        <dbReference type="Proteomes" id="UP000022272"/>
    </source>
</evidence>
<dbReference type="EMBL" id="JGDM01000029">
    <property type="protein sequence ID" value="EXZ45255.1"/>
    <property type="molecule type" value="Genomic_DNA"/>
</dbReference>
<protein>
    <submittedName>
        <fullName evidence="1">Uncharacterized protein</fullName>
    </submittedName>
</protein>
<name>A0A015YFM5_BACFG</name>
<evidence type="ECO:0000313" key="1">
    <source>
        <dbReference type="EMBL" id="EXZ45255.1"/>
    </source>
</evidence>
<gene>
    <name evidence="1" type="ORF">M076_1534</name>
</gene>
<proteinExistence type="predicted"/>
<dbReference type="Proteomes" id="UP000022272">
    <property type="component" value="Unassembled WGS sequence"/>
</dbReference>
<dbReference type="AlphaFoldDB" id="A0A015YFM5"/>
<dbReference type="PATRIC" id="fig|1339280.3.peg.1478"/>
<organism evidence="1 2">
    <name type="scientific">Bacteroides fragilis str. 2-F-2 #4</name>
    <dbReference type="NCBI Taxonomy" id="1339280"/>
    <lineage>
        <taxon>Bacteria</taxon>
        <taxon>Pseudomonadati</taxon>
        <taxon>Bacteroidota</taxon>
        <taxon>Bacteroidia</taxon>
        <taxon>Bacteroidales</taxon>
        <taxon>Bacteroidaceae</taxon>
        <taxon>Bacteroides</taxon>
    </lineage>
</organism>
<comment type="caution">
    <text evidence="1">The sequence shown here is derived from an EMBL/GenBank/DDBJ whole genome shotgun (WGS) entry which is preliminary data.</text>
</comment>
<accession>A0A015YFM5</accession>
<sequence>MEHALQDNANQLFVAKYQLYLPKREELQAQLDRLLEI</sequence>